<proteinExistence type="predicted"/>
<name>A0A4S4MAN9_9APHY</name>
<protein>
    <submittedName>
        <fullName evidence="1">Uncharacterized protein</fullName>
    </submittedName>
</protein>
<dbReference type="SUPFAM" id="SSF57997">
    <property type="entry name" value="Tropomyosin"/>
    <property type="match status" value="1"/>
</dbReference>
<reference evidence="1 2" key="1">
    <citation type="submission" date="2019-02" db="EMBL/GenBank/DDBJ databases">
        <title>Genome sequencing of the rare red list fungi Antrodiella citrinella (Flaviporus citrinellus).</title>
        <authorList>
            <person name="Buettner E."/>
            <person name="Kellner H."/>
        </authorList>
    </citation>
    <scope>NUCLEOTIDE SEQUENCE [LARGE SCALE GENOMIC DNA]</scope>
    <source>
        <strain evidence="1 2">DSM 108506</strain>
    </source>
</reference>
<sequence>MSSRKCFVVSLAENEQSKTLINERKQIAFVLTPTELDPGYELHKTVHPVIWAVYDCSFGQPQTLDWDLNLGVATVRKEPDGSVVTPLTRVVPVGHYTSLTRSHQRLEWCDVARLREDMPTTIIVNNDSGLEQAFAICLAMVEKFQDLPKFAPIVLFNRIPSYIKVKGSFNVQAYCGTNIKERQQVHADKLEQIKDEHGNPWSISLDDLSKVTSLHVSKSGSGQICISTQENEVGQLKAKLKDFQYQVTRALGTDYLAVSRLKTDILNITHQMDSVKEDVDKTTGRVDKVIDRVNEMEIKVSECVEAIALLRTPESMKKILALRIGEVASAVQDMSRLHSSIKTMEENMHGLGNSLQGLPNLRSDVCQLAGQVQQLSQEMSSVDTRFSNINKRVLGVTQKVGTNEENLASVERSVADMRRTIVDAGNDVKQAPKSVKDVITALQKKADTSDLIKVQIDTQSITSRVTQLEEGAVDIRDKLGEMSGRIEEVDGGLNVVKETVEGLTEKAQTMTNNHSRNIGELTQRAQRSEEGIQQLNVAYQRGEAASTKDRAELRALHNNLEGVSSTATEACSKAARLQGEFDLFKMAKLGLEEVRDSEPASASAGPNTISGAALSRIHNLTSGSTMKLALDFANYCISSAFTSLLELKYSKDHSSFLRLASTVSGPKTWEIVIKLDADGSVNSYA</sequence>
<dbReference type="OrthoDB" id="2799783at2759"/>
<gene>
    <name evidence="1" type="ORF">EUX98_g8332</name>
</gene>
<organism evidence="1 2">
    <name type="scientific">Antrodiella citrinella</name>
    <dbReference type="NCBI Taxonomy" id="2447956"/>
    <lineage>
        <taxon>Eukaryota</taxon>
        <taxon>Fungi</taxon>
        <taxon>Dikarya</taxon>
        <taxon>Basidiomycota</taxon>
        <taxon>Agaricomycotina</taxon>
        <taxon>Agaricomycetes</taxon>
        <taxon>Polyporales</taxon>
        <taxon>Steccherinaceae</taxon>
        <taxon>Antrodiella</taxon>
    </lineage>
</organism>
<dbReference type="AlphaFoldDB" id="A0A4S4MAN9"/>
<dbReference type="Proteomes" id="UP000308730">
    <property type="component" value="Unassembled WGS sequence"/>
</dbReference>
<evidence type="ECO:0000313" key="1">
    <source>
        <dbReference type="EMBL" id="THH21611.1"/>
    </source>
</evidence>
<comment type="caution">
    <text evidence="1">The sequence shown here is derived from an EMBL/GenBank/DDBJ whole genome shotgun (WGS) entry which is preliminary data.</text>
</comment>
<accession>A0A4S4MAN9</accession>
<evidence type="ECO:0000313" key="2">
    <source>
        <dbReference type="Proteomes" id="UP000308730"/>
    </source>
</evidence>
<dbReference type="Gene3D" id="1.10.287.1490">
    <property type="match status" value="1"/>
</dbReference>
<dbReference type="EMBL" id="SGPM01000438">
    <property type="protein sequence ID" value="THH21611.1"/>
    <property type="molecule type" value="Genomic_DNA"/>
</dbReference>
<keyword evidence="2" id="KW-1185">Reference proteome</keyword>